<evidence type="ECO:0000313" key="2">
    <source>
        <dbReference type="Proteomes" id="UP000033886"/>
    </source>
</evidence>
<gene>
    <name evidence="1" type="ORF">US29_C0045G0009</name>
</gene>
<dbReference type="EMBL" id="LBSK01000045">
    <property type="protein sequence ID" value="KKQ15352.1"/>
    <property type="molecule type" value="Genomic_DNA"/>
</dbReference>
<dbReference type="AlphaFoldDB" id="A0A0G0FBN0"/>
<dbReference type="Proteomes" id="UP000033886">
    <property type="component" value="Unassembled WGS sequence"/>
</dbReference>
<reference evidence="1 2" key="1">
    <citation type="journal article" date="2015" name="Nature">
        <title>rRNA introns, odd ribosomes, and small enigmatic genomes across a large radiation of phyla.</title>
        <authorList>
            <person name="Brown C.T."/>
            <person name="Hug L.A."/>
            <person name="Thomas B.C."/>
            <person name="Sharon I."/>
            <person name="Castelle C.J."/>
            <person name="Singh A."/>
            <person name="Wilkins M.J."/>
            <person name="Williams K.H."/>
            <person name="Banfield J.F."/>
        </authorList>
    </citation>
    <scope>NUCLEOTIDE SEQUENCE [LARGE SCALE GENOMIC DNA]</scope>
</reference>
<organism evidence="1 2">
    <name type="scientific">candidate division WS6 bacterium GW2011_GWF1_36_8</name>
    <dbReference type="NCBI Taxonomy" id="1619098"/>
    <lineage>
        <taxon>Bacteria</taxon>
        <taxon>Candidatus Dojkabacteria</taxon>
    </lineage>
</organism>
<comment type="caution">
    <text evidence="1">The sequence shown here is derived from an EMBL/GenBank/DDBJ whole genome shotgun (WGS) entry which is preliminary data.</text>
</comment>
<name>A0A0G0FBN0_9BACT</name>
<sequence length="86" mass="10009">MSYKIIEVHQVYEDNKISEVAVLWQENELGWVRASYCTTRPCSGYKFLKPDEILSPELIQKVAGQGMNLPDDKKSIYFPGKRKWGR</sequence>
<evidence type="ECO:0000313" key="1">
    <source>
        <dbReference type="EMBL" id="KKQ15352.1"/>
    </source>
</evidence>
<proteinExistence type="predicted"/>
<protein>
    <submittedName>
        <fullName evidence="1">Uncharacterized protein</fullName>
    </submittedName>
</protein>
<accession>A0A0G0FBN0</accession>